<evidence type="ECO:0000313" key="2">
    <source>
        <dbReference type="EMBL" id="KAK7038816.1"/>
    </source>
</evidence>
<proteinExistence type="predicted"/>
<keyword evidence="3" id="KW-1185">Reference proteome</keyword>
<dbReference type="AlphaFoldDB" id="A0AAW0CLA7"/>
<protein>
    <submittedName>
        <fullName evidence="2">Uncharacterized protein</fullName>
    </submittedName>
</protein>
<feature type="region of interest" description="Disordered" evidence="1">
    <location>
        <begin position="458"/>
        <end position="478"/>
    </location>
</feature>
<accession>A0AAW0CLA7</accession>
<dbReference type="Proteomes" id="UP001383192">
    <property type="component" value="Unassembled WGS sequence"/>
</dbReference>
<organism evidence="2 3">
    <name type="scientific">Paramarasmius palmivorus</name>
    <dbReference type="NCBI Taxonomy" id="297713"/>
    <lineage>
        <taxon>Eukaryota</taxon>
        <taxon>Fungi</taxon>
        <taxon>Dikarya</taxon>
        <taxon>Basidiomycota</taxon>
        <taxon>Agaricomycotina</taxon>
        <taxon>Agaricomycetes</taxon>
        <taxon>Agaricomycetidae</taxon>
        <taxon>Agaricales</taxon>
        <taxon>Marasmiineae</taxon>
        <taxon>Marasmiaceae</taxon>
        <taxon>Paramarasmius</taxon>
    </lineage>
</organism>
<evidence type="ECO:0000313" key="3">
    <source>
        <dbReference type="Proteomes" id="UP001383192"/>
    </source>
</evidence>
<dbReference type="EMBL" id="JAYKXP010000042">
    <property type="protein sequence ID" value="KAK7038816.1"/>
    <property type="molecule type" value="Genomic_DNA"/>
</dbReference>
<gene>
    <name evidence="2" type="ORF">VNI00_010446</name>
</gene>
<comment type="caution">
    <text evidence="2">The sequence shown here is derived from an EMBL/GenBank/DDBJ whole genome shotgun (WGS) entry which is preliminary data.</text>
</comment>
<evidence type="ECO:0000256" key="1">
    <source>
        <dbReference type="SAM" id="MobiDB-lite"/>
    </source>
</evidence>
<feature type="region of interest" description="Disordered" evidence="1">
    <location>
        <begin position="388"/>
        <end position="414"/>
    </location>
</feature>
<feature type="compositionally biased region" description="Basic and acidic residues" evidence="1">
    <location>
        <begin position="469"/>
        <end position="478"/>
    </location>
</feature>
<sequence>MSLLGRTNDLQATVSDLCELSFLIFKNILIATFAACRPPTTCDFLFRDLSAIDLFRFSKVNQRSNLAVKEFFRRAYRVENILLPFFTLQEIRASRILQYTYGVLISGSTALSFFEREVHPDTDLDIYVDVRFCAIVAHFLIGSGYRYAPGESREKKQPGNLEDAIEKAVRPELRRLDMSMKYSSDGMADVFAFVQEDGSWLRQVGLVASQAVIMNIIGYAHAISLYPRSTFKNHISLKLYTNNKCAEQARRKYQKRGWTLISVPDAASAVSRRADVNIFFRRLLDEFCWRIPLEPVEDFVPAPALNVGMYMILHSLKLDCIDWSNVCVAYETISGTKMVQSYCLCAEAISTLRSLRVDLERCSDDRLMKTIIPWYQAIPLEDLSEKTKRSFGTSPLPVPGKGPRHHVSTTENPDGSFSTEVTIGYLLKKGPVRPSHLHLNQEKLYDMMSDRIAVKLEAIRGPNSKKRKRQEDETRRYD</sequence>
<reference evidence="2 3" key="1">
    <citation type="submission" date="2024-01" db="EMBL/GenBank/DDBJ databases">
        <title>A draft genome for a cacao thread blight-causing isolate of Paramarasmius palmivorus.</title>
        <authorList>
            <person name="Baruah I.K."/>
            <person name="Bukari Y."/>
            <person name="Amoako-Attah I."/>
            <person name="Meinhardt L.W."/>
            <person name="Bailey B.A."/>
            <person name="Cohen S.P."/>
        </authorList>
    </citation>
    <scope>NUCLEOTIDE SEQUENCE [LARGE SCALE GENOMIC DNA]</scope>
    <source>
        <strain evidence="2 3">GH-12</strain>
    </source>
</reference>
<name>A0AAW0CLA7_9AGAR</name>